<organism evidence="4 5">
    <name type="scientific">Lottia gigantea</name>
    <name type="common">Giant owl limpet</name>
    <dbReference type="NCBI Taxonomy" id="225164"/>
    <lineage>
        <taxon>Eukaryota</taxon>
        <taxon>Metazoa</taxon>
        <taxon>Spiralia</taxon>
        <taxon>Lophotrochozoa</taxon>
        <taxon>Mollusca</taxon>
        <taxon>Gastropoda</taxon>
        <taxon>Patellogastropoda</taxon>
        <taxon>Lottioidea</taxon>
        <taxon>Lottiidae</taxon>
        <taxon>Lottia</taxon>
    </lineage>
</organism>
<keyword evidence="1 2" id="KW-0862">Zinc</keyword>
<dbReference type="SMART" id="SM00235">
    <property type="entry name" value="ZnMc"/>
    <property type="match status" value="1"/>
</dbReference>
<dbReference type="KEGG" id="lgi:LOTGIDRAFT_106125"/>
<dbReference type="CDD" id="cd04280">
    <property type="entry name" value="ZnMc_astacin_like"/>
    <property type="match status" value="1"/>
</dbReference>
<sequence length="196" mass="22472">MVIGIIICSFTGPLSRKWIVKAFKHIQQHTCIRFQKKRNKHKNFILYKSEPGCWSNVGMQGGMQVISIGRGCEHLGTAVHETVHALGVWHEQARADRNKFVKIIKENISPRYLLDFKVIDRNISSARGYPYDYNSIMHYSQYAFTRNGEPTIQVIGVGKERQLTIGQRDGLSTIDIAQLREMYQCNQKEDTKATGK</sequence>
<dbReference type="Pfam" id="PF01400">
    <property type="entry name" value="Astacin"/>
    <property type="match status" value="1"/>
</dbReference>
<dbReference type="HOGENOM" id="CLU_017286_4_0_1"/>
<evidence type="ECO:0000313" key="4">
    <source>
        <dbReference type="EMBL" id="ESO89295.1"/>
    </source>
</evidence>
<dbReference type="PRINTS" id="PR00480">
    <property type="entry name" value="ASTACIN"/>
</dbReference>
<comment type="caution">
    <text evidence="1">Lacks conserved residue(s) required for the propagation of feature annotation.</text>
</comment>
<dbReference type="InterPro" id="IPR024079">
    <property type="entry name" value="MetalloPept_cat_dom_sf"/>
</dbReference>
<evidence type="ECO:0000256" key="1">
    <source>
        <dbReference type="PROSITE-ProRule" id="PRU01211"/>
    </source>
</evidence>
<dbReference type="AlphaFoldDB" id="V4A2Y7"/>
<dbReference type="GO" id="GO:0008270">
    <property type="term" value="F:zinc ion binding"/>
    <property type="evidence" value="ECO:0007669"/>
    <property type="project" value="UniProtKB-UniRule"/>
</dbReference>
<dbReference type="GO" id="GO:0004222">
    <property type="term" value="F:metalloendopeptidase activity"/>
    <property type="evidence" value="ECO:0007669"/>
    <property type="project" value="UniProtKB-UniRule"/>
</dbReference>
<dbReference type="PANTHER" id="PTHR10127">
    <property type="entry name" value="DISCOIDIN, CUB, EGF, LAMININ , AND ZINC METALLOPROTEASE DOMAIN CONTAINING"/>
    <property type="match status" value="1"/>
</dbReference>
<dbReference type="Gene3D" id="3.40.390.10">
    <property type="entry name" value="Collagenase (Catalytic Domain)"/>
    <property type="match status" value="1"/>
</dbReference>
<dbReference type="GeneID" id="20230071"/>
<dbReference type="InterPro" id="IPR006026">
    <property type="entry name" value="Peptidase_Metallo"/>
</dbReference>
<dbReference type="Proteomes" id="UP000030746">
    <property type="component" value="Unassembled WGS sequence"/>
</dbReference>
<keyword evidence="1 2" id="KW-0645">Protease</keyword>
<proteinExistence type="predicted"/>
<dbReference type="SUPFAM" id="SSF55486">
    <property type="entry name" value="Metalloproteases ('zincins'), catalytic domain"/>
    <property type="match status" value="1"/>
</dbReference>
<evidence type="ECO:0000256" key="2">
    <source>
        <dbReference type="RuleBase" id="RU361183"/>
    </source>
</evidence>
<name>V4A2Y7_LOTGI</name>
<dbReference type="InterPro" id="IPR034035">
    <property type="entry name" value="Astacin-like_dom"/>
</dbReference>
<dbReference type="InterPro" id="IPR001506">
    <property type="entry name" value="Peptidase_M12A"/>
</dbReference>
<keyword evidence="1 2" id="KW-0479">Metal-binding</keyword>
<dbReference type="GO" id="GO:0006508">
    <property type="term" value="P:proteolysis"/>
    <property type="evidence" value="ECO:0007669"/>
    <property type="project" value="UniProtKB-KW"/>
</dbReference>
<feature type="domain" description="Peptidase M12A" evidence="3">
    <location>
        <begin position="1"/>
        <end position="186"/>
    </location>
</feature>
<accession>V4A2Y7</accession>
<evidence type="ECO:0000313" key="5">
    <source>
        <dbReference type="Proteomes" id="UP000030746"/>
    </source>
</evidence>
<keyword evidence="1 2" id="KW-0378">Hydrolase</keyword>
<dbReference type="PANTHER" id="PTHR10127:SF775">
    <property type="entry name" value="METALLOENDOPEPTIDASE"/>
    <property type="match status" value="1"/>
</dbReference>
<dbReference type="CTD" id="20230071"/>
<reference evidence="4 5" key="1">
    <citation type="journal article" date="2013" name="Nature">
        <title>Insights into bilaterian evolution from three spiralian genomes.</title>
        <authorList>
            <person name="Simakov O."/>
            <person name="Marletaz F."/>
            <person name="Cho S.J."/>
            <person name="Edsinger-Gonzales E."/>
            <person name="Havlak P."/>
            <person name="Hellsten U."/>
            <person name="Kuo D.H."/>
            <person name="Larsson T."/>
            <person name="Lv J."/>
            <person name="Arendt D."/>
            <person name="Savage R."/>
            <person name="Osoegawa K."/>
            <person name="de Jong P."/>
            <person name="Grimwood J."/>
            <person name="Chapman J.A."/>
            <person name="Shapiro H."/>
            <person name="Aerts A."/>
            <person name="Otillar R.P."/>
            <person name="Terry A.Y."/>
            <person name="Boore J.L."/>
            <person name="Grigoriev I.V."/>
            <person name="Lindberg D.R."/>
            <person name="Seaver E.C."/>
            <person name="Weisblat D.A."/>
            <person name="Putnam N.H."/>
            <person name="Rokhsar D.S."/>
        </authorList>
    </citation>
    <scope>NUCLEOTIDE SEQUENCE [LARGE SCALE GENOMIC DNA]</scope>
</reference>
<comment type="cofactor">
    <cofactor evidence="1 2">
        <name>Zn(2+)</name>
        <dbReference type="ChEBI" id="CHEBI:29105"/>
    </cofactor>
    <text evidence="1 2">Binds 1 zinc ion per subunit.</text>
</comment>
<protein>
    <recommendedName>
        <fullName evidence="2">Metalloendopeptidase</fullName>
        <ecNumber evidence="2">3.4.24.-</ecNumber>
    </recommendedName>
</protein>
<feature type="binding site" evidence="1">
    <location>
        <position position="84"/>
    </location>
    <ligand>
        <name>Zn(2+)</name>
        <dbReference type="ChEBI" id="CHEBI:29105"/>
        <note>catalytic</note>
    </ligand>
</feature>
<feature type="active site" evidence="1">
    <location>
        <position position="81"/>
    </location>
</feature>
<dbReference type="PROSITE" id="PS51864">
    <property type="entry name" value="ASTACIN"/>
    <property type="match status" value="1"/>
</dbReference>
<keyword evidence="1 2" id="KW-0482">Metalloprotease</keyword>
<dbReference type="OrthoDB" id="291007at2759"/>
<evidence type="ECO:0000259" key="3">
    <source>
        <dbReference type="PROSITE" id="PS51864"/>
    </source>
</evidence>
<dbReference type="OMA" id="RRNADPC"/>
<dbReference type="EC" id="3.4.24.-" evidence="2"/>
<gene>
    <name evidence="4" type="ORF">LOTGIDRAFT_106125</name>
</gene>
<feature type="binding site" evidence="1">
    <location>
        <position position="80"/>
    </location>
    <ligand>
        <name>Zn(2+)</name>
        <dbReference type="ChEBI" id="CHEBI:29105"/>
        <note>catalytic</note>
    </ligand>
</feature>
<feature type="binding site" evidence="1">
    <location>
        <position position="90"/>
    </location>
    <ligand>
        <name>Zn(2+)</name>
        <dbReference type="ChEBI" id="CHEBI:29105"/>
        <note>catalytic</note>
    </ligand>
</feature>
<keyword evidence="5" id="KW-1185">Reference proteome</keyword>
<dbReference type="EMBL" id="KB202619">
    <property type="protein sequence ID" value="ESO89295.1"/>
    <property type="molecule type" value="Genomic_DNA"/>
</dbReference>
<dbReference type="RefSeq" id="XP_009060323.1">
    <property type="nucleotide sequence ID" value="XM_009062075.1"/>
</dbReference>